<sequence>MKNKFKLSLLCVSILALTGCNDDDNTDTSGLEAQIAALETQNAELTSSNTSLVESNDALQADNTGLQAKAVSYISNFSEQCAEAGVKFDYVDPNAPVSAANATPSYMIKAAEEADCMSCHTYEAPVKVPHTDYGATCAQCHDNPHTDETPVDPGNPTDPTFTQPEKPDSLVDGKTGASGSFYYTPASYLNADYLATRLSGSTHNFEWAEGTDEAPGVDSLAAACQLEDREHIKAMFPTDGKSYSLNGFSNQMGAKLISTVNKFTDEETNEIVETANIAIFGYGMKKEGDDYTVSMSIGKNNTCYNAIMNGEARMSYYEYDPMLSVKHERNQGARILGTIDYTKTSLKSYDWVTEVPGLGAGASFTPEQVDWTKVGACSLVFKVDSIIPLG</sequence>
<dbReference type="InterPro" id="IPR036280">
    <property type="entry name" value="Multihaem_cyt_sf"/>
</dbReference>
<dbReference type="EMBL" id="CP000472">
    <property type="protein sequence ID" value="ACJ27928.1"/>
    <property type="molecule type" value="Genomic_DNA"/>
</dbReference>
<name>B8CK89_SHEPW</name>
<gene>
    <name evidence="3" type="ordered locus">swp_1131</name>
</gene>
<dbReference type="SUPFAM" id="SSF48695">
    <property type="entry name" value="Multiheme cytochromes"/>
    <property type="match status" value="1"/>
</dbReference>
<keyword evidence="4" id="KW-1185">Reference proteome</keyword>
<dbReference type="PROSITE" id="PS51257">
    <property type="entry name" value="PROKAR_LIPOPROTEIN"/>
    <property type="match status" value="1"/>
</dbReference>
<protein>
    <submittedName>
        <fullName evidence="3">Uncharacterized protein</fullName>
    </submittedName>
</protein>
<evidence type="ECO:0000313" key="4">
    <source>
        <dbReference type="Proteomes" id="UP000000753"/>
    </source>
</evidence>
<organism evidence="3 4">
    <name type="scientific">Shewanella piezotolerans (strain WP3 / JCM 13877)</name>
    <dbReference type="NCBI Taxonomy" id="225849"/>
    <lineage>
        <taxon>Bacteria</taxon>
        <taxon>Pseudomonadati</taxon>
        <taxon>Pseudomonadota</taxon>
        <taxon>Gammaproteobacteria</taxon>
        <taxon>Alteromonadales</taxon>
        <taxon>Shewanellaceae</taxon>
        <taxon>Shewanella</taxon>
    </lineage>
</organism>
<feature type="chain" id="PRO_5002866747" evidence="2">
    <location>
        <begin position="23"/>
        <end position="390"/>
    </location>
</feature>
<reference evidence="3 4" key="1">
    <citation type="journal article" date="2008" name="PLoS ONE">
        <title>Environmental adaptation: genomic analysis of the piezotolerant and psychrotolerant deep-sea iron reducing bacterium Shewanella piezotolerans WP3.</title>
        <authorList>
            <person name="Wang F."/>
            <person name="Wang J."/>
            <person name="Jian H."/>
            <person name="Zhang B."/>
            <person name="Li S."/>
            <person name="Wang F."/>
            <person name="Zeng X."/>
            <person name="Gao L."/>
            <person name="Bartlett D.H."/>
            <person name="Yu J."/>
            <person name="Hu S."/>
            <person name="Xiao X."/>
        </authorList>
    </citation>
    <scope>NUCLEOTIDE SEQUENCE [LARGE SCALE GENOMIC DNA]</scope>
    <source>
        <strain evidence="4">WP3 / JCM 13877</strain>
    </source>
</reference>
<evidence type="ECO:0000313" key="3">
    <source>
        <dbReference type="EMBL" id="ACJ27928.1"/>
    </source>
</evidence>
<dbReference type="Proteomes" id="UP000000753">
    <property type="component" value="Chromosome"/>
</dbReference>
<dbReference type="HOGENOM" id="CLU_698089_0_0_6"/>
<accession>B8CK89</accession>
<feature type="region of interest" description="Disordered" evidence="1">
    <location>
        <begin position="146"/>
        <end position="172"/>
    </location>
</feature>
<dbReference type="OrthoDB" id="6248771at2"/>
<dbReference type="KEGG" id="swp:swp_1131"/>
<feature type="signal peptide" evidence="2">
    <location>
        <begin position="1"/>
        <end position="22"/>
    </location>
</feature>
<dbReference type="eggNOG" id="ENOG5031STT">
    <property type="taxonomic scope" value="Bacteria"/>
</dbReference>
<proteinExistence type="predicted"/>
<evidence type="ECO:0000256" key="1">
    <source>
        <dbReference type="SAM" id="MobiDB-lite"/>
    </source>
</evidence>
<evidence type="ECO:0000256" key="2">
    <source>
        <dbReference type="SAM" id="SignalP"/>
    </source>
</evidence>
<keyword evidence="2" id="KW-0732">Signal</keyword>
<dbReference type="RefSeq" id="WP_020911306.1">
    <property type="nucleotide sequence ID" value="NC_011566.1"/>
</dbReference>
<dbReference type="STRING" id="225849.swp_1131"/>
<dbReference type="AlphaFoldDB" id="B8CK89"/>